<keyword evidence="3" id="KW-1185">Reference proteome</keyword>
<proteinExistence type="predicted"/>
<evidence type="ECO:0000256" key="1">
    <source>
        <dbReference type="SAM" id="MobiDB-lite"/>
    </source>
</evidence>
<accession>A0A553QZM2</accession>
<dbReference type="OrthoDB" id="9988752at2759"/>
<feature type="compositionally biased region" description="Basic and acidic residues" evidence="1">
    <location>
        <begin position="9"/>
        <end position="22"/>
    </location>
</feature>
<name>A0A553QZM2_9TELE</name>
<protein>
    <submittedName>
        <fullName evidence="2">Uncharacterized protein</fullName>
    </submittedName>
</protein>
<organism evidence="2 3">
    <name type="scientific">Danionella cerebrum</name>
    <dbReference type="NCBI Taxonomy" id="2873325"/>
    <lineage>
        <taxon>Eukaryota</taxon>
        <taxon>Metazoa</taxon>
        <taxon>Chordata</taxon>
        <taxon>Craniata</taxon>
        <taxon>Vertebrata</taxon>
        <taxon>Euteleostomi</taxon>
        <taxon>Actinopterygii</taxon>
        <taxon>Neopterygii</taxon>
        <taxon>Teleostei</taxon>
        <taxon>Ostariophysi</taxon>
        <taxon>Cypriniformes</taxon>
        <taxon>Danionidae</taxon>
        <taxon>Danioninae</taxon>
        <taxon>Danionella</taxon>
    </lineage>
</organism>
<evidence type="ECO:0000313" key="3">
    <source>
        <dbReference type="Proteomes" id="UP000316079"/>
    </source>
</evidence>
<gene>
    <name evidence="2" type="ORF">DNTS_000416</name>
</gene>
<sequence length="115" mass="12959">RHYTPSAQSEKRSVNRKADRSESSASFLQSGLGEFLISISPGTQLSQQSSLGAWERKPCVYIRYPSPSPRLIRLVTPYTEGHKLQTVGVCYQKSPHKKEFIVQNEVNEVLISSHL</sequence>
<feature type="non-terminal residue" evidence="2">
    <location>
        <position position="1"/>
    </location>
</feature>
<evidence type="ECO:0000313" key="2">
    <source>
        <dbReference type="EMBL" id="TRY95411.1"/>
    </source>
</evidence>
<feature type="region of interest" description="Disordered" evidence="1">
    <location>
        <begin position="1"/>
        <end position="25"/>
    </location>
</feature>
<comment type="caution">
    <text evidence="2">The sequence shown here is derived from an EMBL/GenBank/DDBJ whole genome shotgun (WGS) entry which is preliminary data.</text>
</comment>
<dbReference type="AlphaFoldDB" id="A0A553QZM2"/>
<dbReference type="EMBL" id="SRMA01025370">
    <property type="protein sequence ID" value="TRY95411.1"/>
    <property type="molecule type" value="Genomic_DNA"/>
</dbReference>
<dbReference type="Proteomes" id="UP000316079">
    <property type="component" value="Unassembled WGS sequence"/>
</dbReference>
<reference evidence="2 3" key="1">
    <citation type="journal article" date="2019" name="Sci. Data">
        <title>Hybrid genome assembly and annotation of Danionella translucida.</title>
        <authorList>
            <person name="Kadobianskyi M."/>
            <person name="Schulze L."/>
            <person name="Schuelke M."/>
            <person name="Judkewitz B."/>
        </authorList>
    </citation>
    <scope>NUCLEOTIDE SEQUENCE [LARGE SCALE GENOMIC DNA]</scope>
    <source>
        <strain evidence="2 3">Bolton</strain>
    </source>
</reference>